<dbReference type="RefSeq" id="WP_085727242.1">
    <property type="nucleotide sequence ID" value="NZ_NBYN01000014.1"/>
</dbReference>
<reference evidence="9" key="1">
    <citation type="submission" date="2017-04" db="EMBL/GenBank/DDBJ databases">
        <authorList>
            <person name="Abreu V.A."/>
            <person name="Popin R.V."/>
            <person name="Rigonato J."/>
            <person name="Andreote A.P."/>
            <person name="Schaker P.C."/>
            <person name="Hoff-Risseti C."/>
            <person name="Alvarenga D.O."/>
            <person name="Varani A.M."/>
            <person name="Fiore M.F."/>
        </authorList>
    </citation>
    <scope>NUCLEOTIDE SEQUENCE [LARGE SCALE GENOMIC DNA]</scope>
    <source>
        <strain evidence="9">CENA303</strain>
    </source>
</reference>
<dbReference type="EMBL" id="NBYN01000014">
    <property type="protein sequence ID" value="OSO94244.1"/>
    <property type="molecule type" value="Genomic_DNA"/>
</dbReference>
<dbReference type="Gene3D" id="1.20.950.20">
    <property type="entry name" value="Transmembrane di-heme cytochromes, Chain C"/>
    <property type="match status" value="1"/>
</dbReference>
<dbReference type="InterPro" id="IPR016174">
    <property type="entry name" value="Di-haem_cyt_TM"/>
</dbReference>
<evidence type="ECO:0000256" key="3">
    <source>
        <dbReference type="ARBA" id="ARBA00022692"/>
    </source>
</evidence>
<feature type="transmembrane region" description="Helical" evidence="6">
    <location>
        <begin position="141"/>
        <end position="163"/>
    </location>
</feature>
<keyword evidence="4 6" id="KW-1133">Transmembrane helix</keyword>
<dbReference type="GO" id="GO:0005886">
    <property type="term" value="C:plasma membrane"/>
    <property type="evidence" value="ECO:0007669"/>
    <property type="project" value="UniProtKB-SubCell"/>
</dbReference>
<organism evidence="8 9">
    <name type="scientific">Cylindrospermopsis raciborskii CENA303</name>
    <dbReference type="NCBI Taxonomy" id="1170769"/>
    <lineage>
        <taxon>Bacteria</taxon>
        <taxon>Bacillati</taxon>
        <taxon>Cyanobacteriota</taxon>
        <taxon>Cyanophyceae</taxon>
        <taxon>Nostocales</taxon>
        <taxon>Aphanizomenonaceae</taxon>
        <taxon>Cylindrospermopsis</taxon>
    </lineage>
</organism>
<dbReference type="Pfam" id="PF01292">
    <property type="entry name" value="Ni_hydr_CYTB"/>
    <property type="match status" value="1"/>
</dbReference>
<feature type="transmembrane region" description="Helical" evidence="6">
    <location>
        <begin position="100"/>
        <end position="121"/>
    </location>
</feature>
<dbReference type="Proteomes" id="UP000192997">
    <property type="component" value="Unassembled WGS sequence"/>
</dbReference>
<keyword evidence="3 6" id="KW-0812">Transmembrane</keyword>
<evidence type="ECO:0000256" key="4">
    <source>
        <dbReference type="ARBA" id="ARBA00022989"/>
    </source>
</evidence>
<comment type="caution">
    <text evidence="8">The sequence shown here is derived from an EMBL/GenBank/DDBJ whole genome shotgun (WGS) entry which is preliminary data.</text>
</comment>
<keyword evidence="5 6" id="KW-0472">Membrane</keyword>
<dbReference type="SUPFAM" id="SSF81342">
    <property type="entry name" value="Transmembrane di-heme cytochromes"/>
    <property type="match status" value="1"/>
</dbReference>
<protein>
    <submittedName>
        <fullName evidence="8">Cytochrome B</fullName>
    </submittedName>
</protein>
<comment type="subcellular location">
    <subcellularLocation>
        <location evidence="1">Cell membrane</location>
        <topology evidence="1">Multi-pass membrane protein</topology>
    </subcellularLocation>
</comment>
<dbReference type="AlphaFoldDB" id="A0A1X4GAM0"/>
<evidence type="ECO:0000256" key="5">
    <source>
        <dbReference type="ARBA" id="ARBA00023136"/>
    </source>
</evidence>
<evidence type="ECO:0000256" key="6">
    <source>
        <dbReference type="SAM" id="Phobius"/>
    </source>
</evidence>
<evidence type="ECO:0000256" key="1">
    <source>
        <dbReference type="ARBA" id="ARBA00004651"/>
    </source>
</evidence>
<keyword evidence="2" id="KW-1003">Cell membrane</keyword>
<dbReference type="GO" id="GO:0009055">
    <property type="term" value="F:electron transfer activity"/>
    <property type="evidence" value="ECO:0007669"/>
    <property type="project" value="InterPro"/>
</dbReference>
<feature type="transmembrane region" description="Helical" evidence="6">
    <location>
        <begin position="12"/>
        <end position="35"/>
    </location>
</feature>
<proteinExistence type="predicted"/>
<feature type="transmembrane region" description="Helical" evidence="6">
    <location>
        <begin position="55"/>
        <end position="75"/>
    </location>
</feature>
<evidence type="ECO:0000313" key="8">
    <source>
        <dbReference type="EMBL" id="OSO94244.1"/>
    </source>
</evidence>
<sequence length="245" mass="27760">MSRSTPYQPVILRILHSLSGILVLAAIITGFLVYNTFDKRFGSLPIPKINPIQDIHGTVALLFLLLLPVFSLYSFHGGKIRLLQADSLQKISQLNQFNQPIWWVSLQRLANTFMLIAAVLAATSGRMMKEEWLPLGELDHIWYYCHLTAWLILICSLAIHLLMSAKVGGAPLLLSMISWQVRTQDSPKHWLTRLRNWSVTNNYRQSLANFYQLLQSNTILSLIELLVILGTIAAFLLPLFFSSGD</sequence>
<evidence type="ECO:0000259" key="7">
    <source>
        <dbReference type="Pfam" id="PF01292"/>
    </source>
</evidence>
<accession>A0A1X4GAM0</accession>
<feature type="domain" description="Cytochrome b561 bacterial/Ni-hydrogenase" evidence="7">
    <location>
        <begin position="9"/>
        <end position="178"/>
    </location>
</feature>
<name>A0A1X4GAM0_9CYAN</name>
<evidence type="ECO:0000256" key="2">
    <source>
        <dbReference type="ARBA" id="ARBA00022475"/>
    </source>
</evidence>
<gene>
    <name evidence="8" type="ORF">B7O87_03495</name>
</gene>
<evidence type="ECO:0000313" key="9">
    <source>
        <dbReference type="Proteomes" id="UP000192997"/>
    </source>
</evidence>
<dbReference type="InterPro" id="IPR011577">
    <property type="entry name" value="Cyt_b561_bac/Ni-Hgenase"/>
</dbReference>
<dbReference type="GO" id="GO:0022904">
    <property type="term" value="P:respiratory electron transport chain"/>
    <property type="evidence" value="ECO:0007669"/>
    <property type="project" value="InterPro"/>
</dbReference>
<feature type="transmembrane region" description="Helical" evidence="6">
    <location>
        <begin position="219"/>
        <end position="241"/>
    </location>
</feature>